<dbReference type="PANTHER" id="PTHR37577">
    <property type="entry name" value="INTEGRAL MEMBRANE PROTEIN"/>
    <property type="match status" value="1"/>
</dbReference>
<accession>A0A364NCU8</accession>
<dbReference type="STRING" id="183478.A0A364NCU8"/>
<dbReference type="PANTHER" id="PTHR37577:SF1">
    <property type="entry name" value="INTEGRAL MEMBRANE PROTEIN"/>
    <property type="match status" value="1"/>
</dbReference>
<gene>
    <name evidence="2" type="ORF">DDE83_001759</name>
</gene>
<dbReference type="Proteomes" id="UP000249619">
    <property type="component" value="Unassembled WGS sequence"/>
</dbReference>
<evidence type="ECO:0000256" key="1">
    <source>
        <dbReference type="SAM" id="Phobius"/>
    </source>
</evidence>
<dbReference type="InterPro" id="IPR053018">
    <property type="entry name" value="Elsinochrome_Biosynth-Asso"/>
</dbReference>
<keyword evidence="3" id="KW-1185">Reference proteome</keyword>
<dbReference type="OrthoDB" id="5427664at2759"/>
<organism evidence="2 3">
    <name type="scientific">Stemphylium lycopersici</name>
    <name type="common">Tomato gray leaf spot disease fungus</name>
    <name type="synonym">Thyrospora lycopersici</name>
    <dbReference type="NCBI Taxonomy" id="183478"/>
    <lineage>
        <taxon>Eukaryota</taxon>
        <taxon>Fungi</taxon>
        <taxon>Dikarya</taxon>
        <taxon>Ascomycota</taxon>
        <taxon>Pezizomycotina</taxon>
        <taxon>Dothideomycetes</taxon>
        <taxon>Pleosporomycetidae</taxon>
        <taxon>Pleosporales</taxon>
        <taxon>Pleosporineae</taxon>
        <taxon>Pleosporaceae</taxon>
        <taxon>Stemphylium</taxon>
    </lineage>
</organism>
<evidence type="ECO:0000313" key="3">
    <source>
        <dbReference type="Proteomes" id="UP000249619"/>
    </source>
</evidence>
<evidence type="ECO:0000313" key="2">
    <source>
        <dbReference type="EMBL" id="RAR14921.1"/>
    </source>
</evidence>
<protein>
    <submittedName>
        <fullName evidence="2">ArfGap-domain-containing protein</fullName>
    </submittedName>
</protein>
<dbReference type="AlphaFoldDB" id="A0A364NCU8"/>
<keyword evidence="1" id="KW-0812">Transmembrane</keyword>
<keyword evidence="1" id="KW-1133">Transmembrane helix</keyword>
<feature type="transmembrane region" description="Helical" evidence="1">
    <location>
        <begin position="45"/>
        <end position="67"/>
    </location>
</feature>
<feature type="transmembrane region" description="Helical" evidence="1">
    <location>
        <begin position="139"/>
        <end position="161"/>
    </location>
</feature>
<sequence>MASLPSSALILYRGSPASVLRMPWRSSGLLLAGYSQLKCGLSAYHWQVMVFIAWFGSFSFVSAMSFLAGSPQMKNGMRYIRLGFMVLLGSLLITALLPTGSKMWLNGDPDDSEGYYPGLHAVCFYKELGRPSFTQGPKLWSMIFSVGILAVSYVYCGMLLISPSAGIPLENFRMRTGLKLRHFLDYMKRKTASPRILYAILWHIPYLLSYAIFISIRAFYDICLSMLLEILWLTFAMAWGTIRIWETRAAATWNFDGNNVTYNQKLSEENYWSFGQTLPLILLVLPLLSMAQTYLEEDAKEEDGMQPARNREEDAHRSASVSHAYGTAIHESTSSHGVHDYTRDQLVDLPIDALADISSCPWYHDHIALLLSQILMHSSQ</sequence>
<feature type="transmembrane region" description="Helical" evidence="1">
    <location>
        <begin position="226"/>
        <end position="245"/>
    </location>
</feature>
<feature type="transmembrane region" description="Helical" evidence="1">
    <location>
        <begin position="196"/>
        <end position="220"/>
    </location>
</feature>
<dbReference type="EMBL" id="QGDH01000017">
    <property type="protein sequence ID" value="RAR14921.1"/>
    <property type="molecule type" value="Genomic_DNA"/>
</dbReference>
<reference evidence="3" key="1">
    <citation type="submission" date="2018-05" db="EMBL/GenBank/DDBJ databases">
        <title>Draft genome sequence of Stemphylium lycopersici strain CIDEFI 213.</title>
        <authorList>
            <person name="Medina R."/>
            <person name="Franco M.E.E."/>
            <person name="Lucentini C.G."/>
            <person name="Saparrat M.C.N."/>
            <person name="Balatti P.A."/>
        </authorList>
    </citation>
    <scope>NUCLEOTIDE SEQUENCE [LARGE SCALE GENOMIC DNA]</scope>
    <source>
        <strain evidence="3">CIDEFI 213</strain>
    </source>
</reference>
<feature type="transmembrane region" description="Helical" evidence="1">
    <location>
        <begin position="79"/>
        <end position="97"/>
    </location>
</feature>
<comment type="caution">
    <text evidence="2">The sequence shown here is derived from an EMBL/GenBank/DDBJ whole genome shotgun (WGS) entry which is preliminary data.</text>
</comment>
<name>A0A364NCU8_STELY</name>
<keyword evidence="1" id="KW-0472">Membrane</keyword>
<proteinExistence type="predicted"/>